<reference evidence="3 4" key="1">
    <citation type="submission" date="2020-02" db="EMBL/GenBank/DDBJ databases">
        <title>Out from the shadows clarifying the taxonomy of the family Cryomorphaceae and related taxa by utilizing the GTDB taxonomic framework.</title>
        <authorList>
            <person name="Bowman J.P."/>
        </authorList>
    </citation>
    <scope>NUCLEOTIDE SEQUENCE [LARGE SCALE GENOMIC DNA]</scope>
    <source>
        <strain evidence="3 4">QSSC 1-22</strain>
    </source>
</reference>
<dbReference type="InterPro" id="IPR001173">
    <property type="entry name" value="Glyco_trans_2-like"/>
</dbReference>
<gene>
    <name evidence="3" type="ORF">G3O08_04335</name>
</gene>
<feature type="domain" description="Glycosyltransferase 2-like" evidence="2">
    <location>
        <begin position="39"/>
        <end position="164"/>
    </location>
</feature>
<dbReference type="Proteomes" id="UP000486602">
    <property type="component" value="Unassembled WGS sequence"/>
</dbReference>
<keyword evidence="1" id="KW-0472">Membrane</keyword>
<evidence type="ECO:0000313" key="3">
    <source>
        <dbReference type="EMBL" id="NEN22733.1"/>
    </source>
</evidence>
<dbReference type="GO" id="GO:0016740">
    <property type="term" value="F:transferase activity"/>
    <property type="evidence" value="ECO:0007669"/>
    <property type="project" value="UniProtKB-KW"/>
</dbReference>
<sequence length="363" mass="41893">MEVIFVAAAAIQLFFYLYFYLQVATYRRKEGKAHTPPVSVIIAARNEYDNLAAHLPSILEQDYPNFEVVVVNDGSWDETEILLEEFQKRYSNLKVVIRPANDYHDAGKKLAITLGIKGAKHERLLFTDADCRPVSRQWIQSMIAEAQGDTLVLGYSPYSKTKGFLNRIIRADAYLTAMNYMGFALAGIPYMGVGRNLSYSKTSFFKIGGFKKHYSIASGDDDLFVNEVANKTNTVVCLEKNGVVESLPEAKWKFFWRQKRRHLYTGRRYKRIHKLLLVLQPISYLMFTASAVVLLVFHKWLYIVIMTLSFRVLLQFFIFRRSSQRLGQTDLLIFIPLLEFFVVMMNGFIHIANAFAKPNKWKN</sequence>
<proteinExistence type="predicted"/>
<keyword evidence="1" id="KW-1133">Transmembrane helix</keyword>
<protein>
    <submittedName>
        <fullName evidence="3">Glycosyltransferase</fullName>
    </submittedName>
</protein>
<evidence type="ECO:0000256" key="1">
    <source>
        <dbReference type="SAM" id="Phobius"/>
    </source>
</evidence>
<accession>A0A7K3WM56</accession>
<dbReference type="Gene3D" id="3.90.550.10">
    <property type="entry name" value="Spore Coat Polysaccharide Biosynthesis Protein SpsA, Chain A"/>
    <property type="match status" value="1"/>
</dbReference>
<feature type="transmembrane region" description="Helical" evidence="1">
    <location>
        <begin position="275"/>
        <end position="294"/>
    </location>
</feature>
<dbReference type="SUPFAM" id="SSF53448">
    <property type="entry name" value="Nucleotide-diphospho-sugar transferases"/>
    <property type="match status" value="1"/>
</dbReference>
<feature type="transmembrane region" description="Helical" evidence="1">
    <location>
        <begin position="6"/>
        <end position="23"/>
    </location>
</feature>
<dbReference type="PANTHER" id="PTHR43685">
    <property type="entry name" value="GLYCOSYLTRANSFERASE"/>
    <property type="match status" value="1"/>
</dbReference>
<evidence type="ECO:0000313" key="4">
    <source>
        <dbReference type="Proteomes" id="UP000486602"/>
    </source>
</evidence>
<dbReference type="InterPro" id="IPR029044">
    <property type="entry name" value="Nucleotide-diphossugar_trans"/>
</dbReference>
<keyword evidence="1" id="KW-0812">Transmembrane</keyword>
<dbReference type="EMBL" id="JAAGVY010000005">
    <property type="protein sequence ID" value="NEN22733.1"/>
    <property type="molecule type" value="Genomic_DNA"/>
</dbReference>
<keyword evidence="4" id="KW-1185">Reference proteome</keyword>
<dbReference type="PANTHER" id="PTHR43685:SF2">
    <property type="entry name" value="GLYCOSYLTRANSFERASE 2-LIKE DOMAIN-CONTAINING PROTEIN"/>
    <property type="match status" value="1"/>
</dbReference>
<dbReference type="Pfam" id="PF00535">
    <property type="entry name" value="Glycos_transf_2"/>
    <property type="match status" value="1"/>
</dbReference>
<evidence type="ECO:0000259" key="2">
    <source>
        <dbReference type="Pfam" id="PF00535"/>
    </source>
</evidence>
<dbReference type="InterPro" id="IPR050834">
    <property type="entry name" value="Glycosyltransf_2"/>
</dbReference>
<comment type="caution">
    <text evidence="3">The sequence shown here is derived from an EMBL/GenBank/DDBJ whole genome shotgun (WGS) entry which is preliminary data.</text>
</comment>
<feature type="transmembrane region" description="Helical" evidence="1">
    <location>
        <begin position="331"/>
        <end position="356"/>
    </location>
</feature>
<keyword evidence="3" id="KW-0808">Transferase</keyword>
<organism evidence="3 4">
    <name type="scientific">Cryomorpha ignava</name>
    <dbReference type="NCBI Taxonomy" id="101383"/>
    <lineage>
        <taxon>Bacteria</taxon>
        <taxon>Pseudomonadati</taxon>
        <taxon>Bacteroidota</taxon>
        <taxon>Flavobacteriia</taxon>
        <taxon>Flavobacteriales</taxon>
        <taxon>Cryomorphaceae</taxon>
        <taxon>Cryomorpha</taxon>
    </lineage>
</organism>
<dbReference type="AlphaFoldDB" id="A0A7K3WM56"/>
<feature type="transmembrane region" description="Helical" evidence="1">
    <location>
        <begin position="300"/>
        <end position="319"/>
    </location>
</feature>
<name>A0A7K3WM56_9FLAO</name>